<gene>
    <name evidence="1" type="ORF">GF068_23850</name>
</gene>
<evidence type="ECO:0000313" key="2">
    <source>
        <dbReference type="Proteomes" id="UP000440224"/>
    </source>
</evidence>
<accession>A0A6N7Q1U8</accession>
<dbReference type="RefSeq" id="WP_170319635.1">
    <property type="nucleotide sequence ID" value="NZ_WJIE01000006.1"/>
</dbReference>
<reference evidence="1 2" key="1">
    <citation type="submission" date="2019-10" db="EMBL/GenBank/DDBJ databases">
        <title>A soil myxobacterium in the family Polyangiaceae.</title>
        <authorList>
            <person name="Li Y."/>
            <person name="Wang J."/>
        </authorList>
    </citation>
    <scope>NUCLEOTIDE SEQUENCE [LARGE SCALE GENOMIC DNA]</scope>
    <source>
        <strain evidence="1 2">DSM 14734</strain>
    </source>
</reference>
<comment type="caution">
    <text evidence="1">The sequence shown here is derived from an EMBL/GenBank/DDBJ whole genome shotgun (WGS) entry which is preliminary data.</text>
</comment>
<name>A0A6N7Q1U8_9BACT</name>
<organism evidence="1 2">
    <name type="scientific">Polyangium spumosum</name>
    <dbReference type="NCBI Taxonomy" id="889282"/>
    <lineage>
        <taxon>Bacteria</taxon>
        <taxon>Pseudomonadati</taxon>
        <taxon>Myxococcota</taxon>
        <taxon>Polyangia</taxon>
        <taxon>Polyangiales</taxon>
        <taxon>Polyangiaceae</taxon>
        <taxon>Polyangium</taxon>
    </lineage>
</organism>
<keyword evidence="2" id="KW-1185">Reference proteome</keyword>
<dbReference type="Proteomes" id="UP000440224">
    <property type="component" value="Unassembled WGS sequence"/>
</dbReference>
<dbReference type="AlphaFoldDB" id="A0A6N7Q1U8"/>
<dbReference type="EMBL" id="WJIE01000006">
    <property type="protein sequence ID" value="MRG94931.1"/>
    <property type="molecule type" value="Genomic_DNA"/>
</dbReference>
<protein>
    <submittedName>
        <fullName evidence="1">Uncharacterized protein</fullName>
    </submittedName>
</protein>
<sequence>MVESLLGLARGRTVVKAADDFEAPRTVMYFDVPEGRSPESIAAKLSQILLGEVKGFYRVLQEQNAFHESIGVFEALRKVAGNPRVVVSRHQGGGGAENLFDAARAANPSVAAATAVTVKRRKEGDFKEESADRKDRFQKNGACVKLQPDAPADCPVCGAELVDTPEGKSCPNASAPRVELCPLCGEELQYDEQGNSRCPSVGG</sequence>
<evidence type="ECO:0000313" key="1">
    <source>
        <dbReference type="EMBL" id="MRG94931.1"/>
    </source>
</evidence>
<proteinExistence type="predicted"/>